<feature type="compositionally biased region" description="Polar residues" evidence="1">
    <location>
        <begin position="37"/>
        <end position="51"/>
    </location>
</feature>
<feature type="compositionally biased region" description="Polar residues" evidence="1">
    <location>
        <begin position="61"/>
        <end position="70"/>
    </location>
</feature>
<comment type="caution">
    <text evidence="2">The sequence shown here is derived from an EMBL/GenBank/DDBJ whole genome shotgun (WGS) entry which is preliminary data.</text>
</comment>
<name>A0ABP0DPU9_9PEZI</name>
<reference evidence="2 3" key="1">
    <citation type="submission" date="2024-01" db="EMBL/GenBank/DDBJ databases">
        <authorList>
            <person name="Allen C."/>
            <person name="Tagirdzhanova G."/>
        </authorList>
    </citation>
    <scope>NUCLEOTIDE SEQUENCE [LARGE SCALE GENOMIC DNA]</scope>
    <source>
        <strain evidence="2 3">CBS 573.63</strain>
    </source>
</reference>
<proteinExistence type="predicted"/>
<organism evidence="2 3">
    <name type="scientific">Sporothrix epigloea</name>
    <dbReference type="NCBI Taxonomy" id="1892477"/>
    <lineage>
        <taxon>Eukaryota</taxon>
        <taxon>Fungi</taxon>
        <taxon>Dikarya</taxon>
        <taxon>Ascomycota</taxon>
        <taxon>Pezizomycotina</taxon>
        <taxon>Sordariomycetes</taxon>
        <taxon>Sordariomycetidae</taxon>
        <taxon>Ophiostomatales</taxon>
        <taxon>Ophiostomataceae</taxon>
        <taxon>Sporothrix</taxon>
    </lineage>
</organism>
<sequence length="539" mass="58802">MPTPSSPLSSGDRGYPVFGASPMTIRVAVPRPLTPRRANQTSPISINSSPDSFPPSPIHARTTQDVSRQASLPSATSTSFSSLHRSLTDEIQDSDEDGFGSGSDARSDSLELLHDVVHIDEPSQRQASLSSSSLSSVYVSETSVRRASSSTRHNSSSAAPSVTKRCAAAAVLTSPLPRRRVKQPRASWQVGPPPTHKFDMMALLRHAKQEDATDAAARRVSDIFAESKAKEIASMLGSRDDPGGSNLSLGSAPLLDGLLNNSDDFDLEEGGESNGSSREGNVGIGSFNKDRLRKAFDRTEVAAVSESWYFFKEHFASSPAERRPFPQDAAAPESRWAFLRDKAMRQDFFMMGVVRKAIAGARQTSVSTDGDMDDITSAVQKVSRNSCLPDEIFLWILDEAYTEAQPALCAEYTAVLGCCNEQICRLVDAERLVHMFQKLGPRWESIDLKTHLELVPAIHRPYPGRDWSLLCSVLRLVSTLAGSLGMDALGCAVKILVRLGIDRVVEETPAIIHDYQEAVRKLVQRVSSADWDNFVCIPL</sequence>
<accession>A0ABP0DPU9</accession>
<evidence type="ECO:0000256" key="1">
    <source>
        <dbReference type="SAM" id="MobiDB-lite"/>
    </source>
</evidence>
<dbReference type="Proteomes" id="UP001642501">
    <property type="component" value="Unassembled WGS sequence"/>
</dbReference>
<dbReference type="EMBL" id="CAWUOM010000070">
    <property type="protein sequence ID" value="CAK7270309.1"/>
    <property type="molecule type" value="Genomic_DNA"/>
</dbReference>
<keyword evidence="3" id="KW-1185">Reference proteome</keyword>
<evidence type="ECO:0000313" key="3">
    <source>
        <dbReference type="Proteomes" id="UP001642501"/>
    </source>
</evidence>
<feature type="region of interest" description="Disordered" evidence="1">
    <location>
        <begin position="263"/>
        <end position="284"/>
    </location>
</feature>
<feature type="region of interest" description="Disordered" evidence="1">
    <location>
        <begin position="28"/>
        <end position="107"/>
    </location>
</feature>
<evidence type="ECO:0000313" key="2">
    <source>
        <dbReference type="EMBL" id="CAK7270309.1"/>
    </source>
</evidence>
<feature type="compositionally biased region" description="Low complexity" evidence="1">
    <location>
        <begin position="71"/>
        <end position="85"/>
    </location>
</feature>
<gene>
    <name evidence="2" type="ORF">SEPCBS57363_004038</name>
</gene>
<protein>
    <submittedName>
        <fullName evidence="2">Uncharacterized protein</fullName>
    </submittedName>
</protein>